<organism evidence="2 3">
    <name type="scientific">Aegilops tauschii subsp. strangulata</name>
    <name type="common">Goatgrass</name>
    <dbReference type="NCBI Taxonomy" id="200361"/>
    <lineage>
        <taxon>Eukaryota</taxon>
        <taxon>Viridiplantae</taxon>
        <taxon>Streptophyta</taxon>
        <taxon>Embryophyta</taxon>
        <taxon>Tracheophyta</taxon>
        <taxon>Spermatophyta</taxon>
        <taxon>Magnoliopsida</taxon>
        <taxon>Liliopsida</taxon>
        <taxon>Poales</taxon>
        <taxon>Poaceae</taxon>
        <taxon>BOP clade</taxon>
        <taxon>Pooideae</taxon>
        <taxon>Triticodae</taxon>
        <taxon>Triticeae</taxon>
        <taxon>Triticinae</taxon>
        <taxon>Aegilops</taxon>
    </lineage>
</organism>
<dbReference type="Proteomes" id="UP000015105">
    <property type="component" value="Chromosome 3D"/>
</dbReference>
<dbReference type="AlphaFoldDB" id="A0A453GXZ1"/>
<evidence type="ECO:0000313" key="3">
    <source>
        <dbReference type="Proteomes" id="UP000015105"/>
    </source>
</evidence>
<reference evidence="2" key="3">
    <citation type="journal article" date="2017" name="Nature">
        <title>Genome sequence of the progenitor of the wheat D genome Aegilops tauschii.</title>
        <authorList>
            <person name="Luo M.C."/>
            <person name="Gu Y.Q."/>
            <person name="Puiu D."/>
            <person name="Wang H."/>
            <person name="Twardziok S.O."/>
            <person name="Deal K.R."/>
            <person name="Huo N."/>
            <person name="Zhu T."/>
            <person name="Wang L."/>
            <person name="Wang Y."/>
            <person name="McGuire P.E."/>
            <person name="Liu S."/>
            <person name="Long H."/>
            <person name="Ramasamy R.K."/>
            <person name="Rodriguez J.C."/>
            <person name="Van S.L."/>
            <person name="Yuan L."/>
            <person name="Wang Z."/>
            <person name="Xia Z."/>
            <person name="Xiao L."/>
            <person name="Anderson O.D."/>
            <person name="Ouyang S."/>
            <person name="Liang Y."/>
            <person name="Zimin A.V."/>
            <person name="Pertea G."/>
            <person name="Qi P."/>
            <person name="Bennetzen J.L."/>
            <person name="Dai X."/>
            <person name="Dawson M.W."/>
            <person name="Muller H.G."/>
            <person name="Kugler K."/>
            <person name="Rivarola-Duarte L."/>
            <person name="Spannagl M."/>
            <person name="Mayer K.F.X."/>
            <person name="Lu F.H."/>
            <person name="Bevan M.W."/>
            <person name="Leroy P."/>
            <person name="Li P."/>
            <person name="You F.M."/>
            <person name="Sun Q."/>
            <person name="Liu Z."/>
            <person name="Lyons E."/>
            <person name="Wicker T."/>
            <person name="Salzberg S.L."/>
            <person name="Devos K.M."/>
            <person name="Dvorak J."/>
        </authorList>
    </citation>
    <scope>NUCLEOTIDE SEQUENCE [LARGE SCALE GENOMIC DNA]</scope>
    <source>
        <strain evidence="2">cv. AL8/78</strain>
    </source>
</reference>
<sequence length="195" mass="21148">LLEASTPCPPPRSAPGRRSGRRCSAPPRTKNPRFPQNEGNSPLRRRLVLAVCFRSSSGLGSTDAPAPDVFCCAERILQKKTSFRQLHRIPQPCVKPALSGAPRPLGGFACALARVRVWVQIIPANSAVSPVARKVLSVPCLHLLIGPSFCRYDVLYLSIQLVLRSVTCCPLRATGVFQLCAFTVSSVLKTVTVNF</sequence>
<accession>A0A453GXZ1</accession>
<keyword evidence="3" id="KW-1185">Reference proteome</keyword>
<feature type="compositionally biased region" description="Low complexity" evidence="1">
    <location>
        <begin position="14"/>
        <end position="28"/>
    </location>
</feature>
<dbReference type="EnsemblPlants" id="AET3Gv21252000.5">
    <property type="protein sequence ID" value="AET3Gv21252000.5"/>
    <property type="gene ID" value="AET3Gv21252000"/>
</dbReference>
<proteinExistence type="predicted"/>
<reference evidence="3" key="1">
    <citation type="journal article" date="2014" name="Science">
        <title>Ancient hybridizations among the ancestral genomes of bread wheat.</title>
        <authorList>
            <consortium name="International Wheat Genome Sequencing Consortium,"/>
            <person name="Marcussen T."/>
            <person name="Sandve S.R."/>
            <person name="Heier L."/>
            <person name="Spannagl M."/>
            <person name="Pfeifer M."/>
            <person name="Jakobsen K.S."/>
            <person name="Wulff B.B."/>
            <person name="Steuernagel B."/>
            <person name="Mayer K.F."/>
            <person name="Olsen O.A."/>
        </authorList>
    </citation>
    <scope>NUCLEOTIDE SEQUENCE [LARGE SCALE GENOMIC DNA]</scope>
    <source>
        <strain evidence="3">cv. AL8/78</strain>
    </source>
</reference>
<feature type="region of interest" description="Disordered" evidence="1">
    <location>
        <begin position="1"/>
        <end position="40"/>
    </location>
</feature>
<protein>
    <submittedName>
        <fullName evidence="2">Uncharacterized protein</fullName>
    </submittedName>
</protein>
<reference evidence="2" key="5">
    <citation type="journal article" date="2021" name="G3 (Bethesda)">
        <title>Aegilops tauschii genome assembly Aet v5.0 features greater sequence contiguity and improved annotation.</title>
        <authorList>
            <person name="Wang L."/>
            <person name="Zhu T."/>
            <person name="Rodriguez J.C."/>
            <person name="Deal K.R."/>
            <person name="Dubcovsky J."/>
            <person name="McGuire P.E."/>
            <person name="Lux T."/>
            <person name="Spannagl M."/>
            <person name="Mayer K.F.X."/>
            <person name="Baldrich P."/>
            <person name="Meyers B.C."/>
            <person name="Huo N."/>
            <person name="Gu Y.Q."/>
            <person name="Zhou H."/>
            <person name="Devos K.M."/>
            <person name="Bennetzen J.L."/>
            <person name="Unver T."/>
            <person name="Budak H."/>
            <person name="Gulick P.J."/>
            <person name="Galiba G."/>
            <person name="Kalapos B."/>
            <person name="Nelson D.R."/>
            <person name="Li P."/>
            <person name="You F.M."/>
            <person name="Luo M.C."/>
            <person name="Dvorak J."/>
        </authorList>
    </citation>
    <scope>NUCLEOTIDE SEQUENCE [LARGE SCALE GENOMIC DNA]</scope>
    <source>
        <strain evidence="2">cv. AL8/78</strain>
    </source>
</reference>
<evidence type="ECO:0000313" key="2">
    <source>
        <dbReference type="EnsemblPlants" id="AET3Gv21252000.5"/>
    </source>
</evidence>
<dbReference type="Gramene" id="AET3Gv21252000.5">
    <property type="protein sequence ID" value="AET3Gv21252000.5"/>
    <property type="gene ID" value="AET3Gv21252000"/>
</dbReference>
<evidence type="ECO:0000256" key="1">
    <source>
        <dbReference type="SAM" id="MobiDB-lite"/>
    </source>
</evidence>
<name>A0A453GXZ1_AEGTS</name>
<reference evidence="2" key="4">
    <citation type="submission" date="2019-03" db="UniProtKB">
        <authorList>
            <consortium name="EnsemblPlants"/>
        </authorList>
    </citation>
    <scope>IDENTIFICATION</scope>
</reference>
<reference evidence="3" key="2">
    <citation type="journal article" date="2017" name="Nat. Plants">
        <title>The Aegilops tauschii genome reveals multiple impacts of transposons.</title>
        <authorList>
            <person name="Zhao G."/>
            <person name="Zou C."/>
            <person name="Li K."/>
            <person name="Wang K."/>
            <person name="Li T."/>
            <person name="Gao L."/>
            <person name="Zhang X."/>
            <person name="Wang H."/>
            <person name="Yang Z."/>
            <person name="Liu X."/>
            <person name="Jiang W."/>
            <person name="Mao L."/>
            <person name="Kong X."/>
            <person name="Jiao Y."/>
            <person name="Jia J."/>
        </authorList>
    </citation>
    <scope>NUCLEOTIDE SEQUENCE [LARGE SCALE GENOMIC DNA]</scope>
    <source>
        <strain evidence="3">cv. AL8/78</strain>
    </source>
</reference>